<dbReference type="InterPro" id="IPR012902">
    <property type="entry name" value="N_methyl_site"/>
</dbReference>
<dbReference type="Proteomes" id="UP000076603">
    <property type="component" value="Unassembled WGS sequence"/>
</dbReference>
<organism evidence="2 3">
    <name type="scientific">Clostridium magnum DSM 2767</name>
    <dbReference type="NCBI Taxonomy" id="1121326"/>
    <lineage>
        <taxon>Bacteria</taxon>
        <taxon>Bacillati</taxon>
        <taxon>Bacillota</taxon>
        <taxon>Clostridia</taxon>
        <taxon>Eubacteriales</taxon>
        <taxon>Clostridiaceae</taxon>
        <taxon>Clostridium</taxon>
    </lineage>
</organism>
<evidence type="ECO:0000313" key="2">
    <source>
        <dbReference type="EMBL" id="KZL94203.1"/>
    </source>
</evidence>
<dbReference type="STRING" id="1121326.CLMAG_12560"/>
<evidence type="ECO:0008006" key="4">
    <source>
        <dbReference type="Google" id="ProtNLM"/>
    </source>
</evidence>
<comment type="caution">
    <text evidence="2">The sequence shown here is derived from an EMBL/GenBank/DDBJ whole genome shotgun (WGS) entry which is preliminary data.</text>
</comment>
<feature type="transmembrane region" description="Helical" evidence="1">
    <location>
        <begin position="12"/>
        <end position="34"/>
    </location>
</feature>
<dbReference type="OrthoDB" id="1935107at2"/>
<keyword evidence="1" id="KW-0472">Membrane</keyword>
<keyword evidence="3" id="KW-1185">Reference proteome</keyword>
<dbReference type="NCBIfam" id="TIGR02532">
    <property type="entry name" value="IV_pilin_GFxxxE"/>
    <property type="match status" value="1"/>
</dbReference>
<accession>A0A162UR29</accession>
<evidence type="ECO:0000313" key="3">
    <source>
        <dbReference type="Proteomes" id="UP000076603"/>
    </source>
</evidence>
<keyword evidence="1" id="KW-1133">Transmembrane helix</keyword>
<evidence type="ECO:0000256" key="1">
    <source>
        <dbReference type="SAM" id="Phobius"/>
    </source>
</evidence>
<protein>
    <recommendedName>
        <fullName evidence="4">Prepilin-type N-terminal cleavage/methylation domain-containing protein</fullName>
    </recommendedName>
</protein>
<dbReference type="PATRIC" id="fig|1121326.3.peg.1224"/>
<keyword evidence="1" id="KW-0812">Transmembrane</keyword>
<dbReference type="RefSeq" id="WP_066619375.1">
    <property type="nucleotide sequence ID" value="NZ_FQXL01000009.1"/>
</dbReference>
<reference evidence="2 3" key="1">
    <citation type="submission" date="2016-04" db="EMBL/GenBank/DDBJ databases">
        <title>Genome sequence of Clostridium magnum DSM 2767.</title>
        <authorList>
            <person name="Poehlein A."/>
            <person name="Uhlig R."/>
            <person name="Fischer R."/>
            <person name="Bahl H."/>
            <person name="Daniel R."/>
        </authorList>
    </citation>
    <scope>NUCLEOTIDE SEQUENCE [LARGE SCALE GENOMIC DNA]</scope>
    <source>
        <strain evidence="2 3">DSM 2767</strain>
    </source>
</reference>
<sequence>MYKLNKKKGFNLIEVICSVTLFSILFMITLTIGVKVLNIKKYNKEINNYTLVMEEIKNRMIYNAAYNEVEQLNLEHKYYISKEDINLDKLRQKDLIDIFIESKPFQEPYLVISIEEGYVLKLNLKLYAKVNNNINIMECEFYKGKYKR</sequence>
<dbReference type="AlphaFoldDB" id="A0A162UR29"/>
<gene>
    <name evidence="2" type="ORF">CLMAG_12560</name>
</gene>
<dbReference type="EMBL" id="LWAE01000001">
    <property type="protein sequence ID" value="KZL94203.1"/>
    <property type="molecule type" value="Genomic_DNA"/>
</dbReference>
<proteinExistence type="predicted"/>
<name>A0A162UR29_9CLOT</name>